<comment type="catalytic activity">
    <reaction evidence="5">
        <text>a 4-saturated-(3S)-3-hydroxyacyl-CoA = a (3E)-enoyl-CoA + H2O</text>
        <dbReference type="Rhea" id="RHEA:20724"/>
        <dbReference type="ChEBI" id="CHEBI:15377"/>
        <dbReference type="ChEBI" id="CHEBI:58521"/>
        <dbReference type="ChEBI" id="CHEBI:137480"/>
        <dbReference type="EC" id="4.2.1.17"/>
    </reaction>
</comment>
<evidence type="ECO:0000256" key="3">
    <source>
        <dbReference type="ARBA" id="ARBA00022832"/>
    </source>
</evidence>
<dbReference type="RefSeq" id="WP_013807413.1">
    <property type="nucleotide sequence ID" value="NC_015564.1"/>
</dbReference>
<accession>F6EGL1</accession>
<keyword evidence="3" id="KW-0443">Lipid metabolism</keyword>
<keyword evidence="7" id="KW-0413">Isomerase</keyword>
<dbReference type="SUPFAM" id="SSF52096">
    <property type="entry name" value="ClpP/crotonase"/>
    <property type="match status" value="1"/>
</dbReference>
<dbReference type="GO" id="GO:0004300">
    <property type="term" value="F:enoyl-CoA hydratase activity"/>
    <property type="evidence" value="ECO:0007669"/>
    <property type="project" value="UniProtKB-EC"/>
</dbReference>
<dbReference type="PROSITE" id="PS00166">
    <property type="entry name" value="ENOYL_COA_HYDRATASE"/>
    <property type="match status" value="1"/>
</dbReference>
<proteinExistence type="inferred from homology"/>
<dbReference type="KEGG" id="asd:AS9A_2617"/>
<dbReference type="CDD" id="cd06558">
    <property type="entry name" value="crotonase-like"/>
    <property type="match status" value="1"/>
</dbReference>
<dbReference type="AlphaFoldDB" id="F6EGL1"/>
<dbReference type="Gene3D" id="3.90.226.10">
    <property type="entry name" value="2-enoyl-CoA Hydratase, Chain A, domain 1"/>
    <property type="match status" value="1"/>
</dbReference>
<dbReference type="EMBL" id="CP002786">
    <property type="protein sequence ID" value="AEF41064.1"/>
    <property type="molecule type" value="Genomic_DNA"/>
</dbReference>
<evidence type="ECO:0000256" key="4">
    <source>
        <dbReference type="ARBA" id="ARBA00023709"/>
    </source>
</evidence>
<dbReference type="PANTHER" id="PTHR11941">
    <property type="entry name" value="ENOYL-COA HYDRATASE-RELATED"/>
    <property type="match status" value="1"/>
</dbReference>
<dbReference type="InterPro" id="IPR001753">
    <property type="entry name" value="Enoyl-CoA_hydra/iso"/>
</dbReference>
<keyword evidence="3" id="KW-0276">Fatty acid metabolism</keyword>
<dbReference type="HOGENOM" id="CLU_009834_7_6_11"/>
<gene>
    <name evidence="7" type="ordered locus">AS9A_2617</name>
</gene>
<dbReference type="eggNOG" id="COG1024">
    <property type="taxonomic scope" value="Bacteria"/>
</dbReference>
<dbReference type="OrthoDB" id="9775794at2"/>
<evidence type="ECO:0000256" key="2">
    <source>
        <dbReference type="ARBA" id="ARBA00005254"/>
    </source>
</evidence>
<dbReference type="GO" id="GO:0006635">
    <property type="term" value="P:fatty acid beta-oxidation"/>
    <property type="evidence" value="ECO:0007669"/>
    <property type="project" value="TreeGrafter"/>
</dbReference>
<dbReference type="InterPro" id="IPR029045">
    <property type="entry name" value="ClpP/crotonase-like_dom_sf"/>
</dbReference>
<evidence type="ECO:0000256" key="6">
    <source>
        <dbReference type="RuleBase" id="RU003707"/>
    </source>
</evidence>
<sequence>MSVVHTERRGRVLTVTLTNPPLNFLNGSIMDELYELFLSLDKDHSVGAVVLTSGVKDVFISHYDVGEILHGVEAAGVELPAAVAGSVLRAQSAIEHVPGARQLMGRTPAHGTQSLLRYHQTCALMQRLNKVFIAAINGRALGGGSELALACDIRIMADGPYQIGQPEICVGIIPGGGGTQRLPRAVGHARALEIMLEGRPLSPDEAREIGYVHHLVDPENLLEFAAETAERLARRSPAAVKAIKHAVYGDPSLASGLHRERAEFVAAGSTKEARAAMRAYLEFLDQLEERGEDMSEENFAPWIEGTAFDFTG</sequence>
<dbReference type="STRING" id="443218.AS9A_2617"/>
<reference evidence="7 8" key="1">
    <citation type="journal article" date="2011" name="J. Bacteriol.">
        <title>Complete genome sequence of Amycolicicoccus subflavus DQS3-9A1T, an actinomycete isolated from crude oil-polluted soil.</title>
        <authorList>
            <person name="Cai M."/>
            <person name="Chen W.M."/>
            <person name="Nie Y."/>
            <person name="Chi C.Q."/>
            <person name="Wang Y.N."/>
            <person name="Tang Y.Q."/>
            <person name="Li G.Y."/>
            <person name="Wu X.L."/>
        </authorList>
    </citation>
    <scope>NUCLEOTIDE SEQUENCE [LARGE SCALE GENOMIC DNA]</scope>
    <source>
        <strain evidence="8">DSM 45089 / DQS3-9A1</strain>
    </source>
</reference>
<evidence type="ECO:0000313" key="8">
    <source>
        <dbReference type="Proteomes" id="UP000009235"/>
    </source>
</evidence>
<organism evidence="7 8">
    <name type="scientific">Hoyosella subflava (strain DSM 45089 / JCM 17490 / NBRC 109087 / DQS3-9A1)</name>
    <name type="common">Amycolicicoccus subflavus</name>
    <dbReference type="NCBI Taxonomy" id="443218"/>
    <lineage>
        <taxon>Bacteria</taxon>
        <taxon>Bacillati</taxon>
        <taxon>Actinomycetota</taxon>
        <taxon>Actinomycetes</taxon>
        <taxon>Mycobacteriales</taxon>
        <taxon>Hoyosellaceae</taxon>
        <taxon>Hoyosella</taxon>
    </lineage>
</organism>
<dbReference type="GO" id="GO:0016853">
    <property type="term" value="F:isomerase activity"/>
    <property type="evidence" value="ECO:0007669"/>
    <property type="project" value="UniProtKB-KW"/>
</dbReference>
<evidence type="ECO:0000256" key="5">
    <source>
        <dbReference type="ARBA" id="ARBA00023717"/>
    </source>
</evidence>
<dbReference type="Pfam" id="PF00378">
    <property type="entry name" value="ECH_1"/>
    <property type="match status" value="2"/>
</dbReference>
<dbReference type="InterPro" id="IPR018376">
    <property type="entry name" value="Enoyl-CoA_hyd/isom_CS"/>
</dbReference>
<evidence type="ECO:0000313" key="7">
    <source>
        <dbReference type="EMBL" id="AEF41064.1"/>
    </source>
</evidence>
<evidence type="ECO:0000256" key="1">
    <source>
        <dbReference type="ARBA" id="ARBA00002994"/>
    </source>
</evidence>
<comment type="catalytic activity">
    <reaction evidence="4">
        <text>a (3S)-3-hydroxyacyl-CoA = a (2E)-enoyl-CoA + H2O</text>
        <dbReference type="Rhea" id="RHEA:16105"/>
        <dbReference type="ChEBI" id="CHEBI:15377"/>
        <dbReference type="ChEBI" id="CHEBI:57318"/>
        <dbReference type="ChEBI" id="CHEBI:58856"/>
        <dbReference type="EC" id="4.2.1.17"/>
    </reaction>
</comment>
<name>F6EGL1_HOYSD</name>
<comment type="similarity">
    <text evidence="2 6">Belongs to the enoyl-CoA hydratase/isomerase family.</text>
</comment>
<comment type="function">
    <text evidence="1">Could possibly oxidize fatty acids using specific components.</text>
</comment>
<dbReference type="PANTHER" id="PTHR11941:SF54">
    <property type="entry name" value="ENOYL-COA HYDRATASE, MITOCHONDRIAL"/>
    <property type="match status" value="1"/>
</dbReference>
<protein>
    <submittedName>
        <fullName evidence="7">Putative enoyl-CoA hydratase/isomerase</fullName>
    </submittedName>
</protein>
<dbReference type="Proteomes" id="UP000009235">
    <property type="component" value="Chromosome"/>
</dbReference>
<keyword evidence="8" id="KW-1185">Reference proteome</keyword>